<keyword evidence="2" id="KW-1185">Reference proteome</keyword>
<dbReference type="OrthoDB" id="9027184at2"/>
<gene>
    <name evidence="1" type="ORF">BSZ37_05945</name>
</gene>
<dbReference type="Proteomes" id="UP000216339">
    <property type="component" value="Unassembled WGS sequence"/>
</dbReference>
<name>A0A271IZ84_9BACT</name>
<protein>
    <submittedName>
        <fullName evidence="1">Putative baseplate assembly protein</fullName>
    </submittedName>
</protein>
<accession>A0A271IZ84</accession>
<reference evidence="1 2" key="1">
    <citation type="submission" date="2016-11" db="EMBL/GenBank/DDBJ databases">
        <title>Study of marine rhodopsin-containing bacteria.</title>
        <authorList>
            <person name="Yoshizawa S."/>
            <person name="Kumagai Y."/>
            <person name="Kogure K."/>
        </authorList>
    </citation>
    <scope>NUCLEOTIDE SEQUENCE [LARGE SCALE GENOMIC DNA]</scope>
    <source>
        <strain evidence="1 2">SAORIC-28</strain>
    </source>
</reference>
<dbReference type="NCBIfam" id="TIGR02243">
    <property type="entry name" value="putative baseplate assembly protein"/>
    <property type="match status" value="1"/>
</dbReference>
<dbReference type="InterPro" id="IPR011749">
    <property type="entry name" value="CHP02243"/>
</dbReference>
<organism evidence="1 2">
    <name type="scientific">Rubrivirga marina</name>
    <dbReference type="NCBI Taxonomy" id="1196024"/>
    <lineage>
        <taxon>Bacteria</taxon>
        <taxon>Pseudomonadati</taxon>
        <taxon>Rhodothermota</taxon>
        <taxon>Rhodothermia</taxon>
        <taxon>Rhodothermales</taxon>
        <taxon>Rubricoccaceae</taxon>
        <taxon>Rubrivirga</taxon>
    </lineage>
</organism>
<proteinExistence type="predicted"/>
<dbReference type="EMBL" id="MQWD01000001">
    <property type="protein sequence ID" value="PAP76015.1"/>
    <property type="molecule type" value="Genomic_DNA"/>
</dbReference>
<comment type="caution">
    <text evidence="1">The sequence shown here is derived from an EMBL/GenBank/DDBJ whole genome shotgun (WGS) entry which is preliminary data.</text>
</comment>
<dbReference type="AlphaFoldDB" id="A0A271IZ84"/>
<dbReference type="RefSeq" id="WP_095509658.1">
    <property type="nucleotide sequence ID" value="NZ_MQWD01000001.1"/>
</dbReference>
<evidence type="ECO:0000313" key="2">
    <source>
        <dbReference type="Proteomes" id="UP000216339"/>
    </source>
</evidence>
<sequence>MDPQYRCDNENRRRRVEAHATLNGIDYLEVLDRTAEAEGLPRQQVLVVQFLKDLPADGDGDAIGTPRVRIEAVPRAAAANVVWARRASDLDSTLVADPDTGATLTAAQVDHFTADPDADRTLVVLTDGTGDYSTYTLRLVNSPTDDRPPPEIDQRLAAVAFSFKAECPSDFDCAPEDECPPERVVEPEIDYLAKDYASFRRLMLDRMSVVAPDWRDRNQADLQIALVEMLAYVGDHLSYAQDAVATEAYLGTARRRASVRRHARLLDYAMHDGCNARVWVHLDATAGGAVTVPAGTVLRTRGDAPLVFETMHGVAARAAHNAIRLYTWGDTECCLPAGATRATLRDEGGLALAEGDVLIFEEVVSPTTGLPADADRARRHAVRLVRAEPEVDDLDGTALVEVEWHEADALPFALCLSAVLGGTDVEDLSLARGNVVLADQGRTVAAQPLAPPTVPASDRYRPRLRDDGLTFAAPFDADGARDRAAAEALAQDPRAALPEAALDDGDEVWAPRRDLLGSGRFAAEFVAEVDTEGEATLRFGDGVLGKAPAAGSTFTATYRVGNGPAGNVGADAITTVVGVGGVTGARNPMPAVGGTAPERLDAVRQFAPQAFRTQERAVTAADYAEVTERHPGVQKAAATFRWTGSWMTVFVIVDRVGGLPVRSDARFLREIRAHIDRYRLAGYDVEIQDPVYVPLDLALAVCVAPGHIRPDVHRQLLIALGRHERPDGSRGFFHPDRFTFGQPVYLSQIYRAAMAVEGVASVEVQRFQRLDDGAHGEIAAGVLRTAALEIVRLDNDPSRPGNGRIEFDLTRGL</sequence>
<evidence type="ECO:0000313" key="1">
    <source>
        <dbReference type="EMBL" id="PAP76015.1"/>
    </source>
</evidence>